<dbReference type="InterPro" id="IPR001680">
    <property type="entry name" value="WD40_rpt"/>
</dbReference>
<gene>
    <name evidence="9" type="ORF">CDEB00056_LOCUS499</name>
</gene>
<feature type="repeat" description="WD" evidence="8">
    <location>
        <begin position="323"/>
        <end position="358"/>
    </location>
</feature>
<dbReference type="InterPro" id="IPR015943">
    <property type="entry name" value="WD40/YVTN_repeat-like_dom_sf"/>
</dbReference>
<dbReference type="PANTHER" id="PTHR46042:SF1">
    <property type="entry name" value="DIPHTHINE METHYLTRANSFERASE"/>
    <property type="match status" value="1"/>
</dbReference>
<reference evidence="9" key="1">
    <citation type="submission" date="2021-01" db="EMBL/GenBank/DDBJ databases">
        <authorList>
            <person name="Corre E."/>
            <person name="Pelletier E."/>
            <person name="Niang G."/>
            <person name="Scheremetjew M."/>
            <person name="Finn R."/>
            <person name="Kale V."/>
            <person name="Holt S."/>
            <person name="Cochrane G."/>
            <person name="Meng A."/>
            <person name="Brown T."/>
            <person name="Cohen L."/>
        </authorList>
    </citation>
    <scope>NUCLEOTIDE SEQUENCE</scope>
    <source>
        <strain evidence="9">MM31A-1</strain>
    </source>
</reference>
<dbReference type="Pfam" id="PF00400">
    <property type="entry name" value="WD40"/>
    <property type="match status" value="2"/>
</dbReference>
<evidence type="ECO:0000256" key="3">
    <source>
        <dbReference type="ARBA" id="ARBA00022737"/>
    </source>
</evidence>
<dbReference type="EC" id="3.1.1.97" evidence="6"/>
<dbReference type="PROSITE" id="PS50082">
    <property type="entry name" value="WD_REPEATS_2"/>
    <property type="match status" value="2"/>
</dbReference>
<dbReference type="GO" id="GO:0005737">
    <property type="term" value="C:cytoplasm"/>
    <property type="evidence" value="ECO:0007669"/>
    <property type="project" value="TreeGrafter"/>
</dbReference>
<proteinExistence type="inferred from homology"/>
<evidence type="ECO:0000256" key="1">
    <source>
        <dbReference type="ARBA" id="ARBA00005156"/>
    </source>
</evidence>
<evidence type="ECO:0000256" key="2">
    <source>
        <dbReference type="ARBA" id="ARBA00022574"/>
    </source>
</evidence>
<dbReference type="InterPro" id="IPR036322">
    <property type="entry name" value="WD40_repeat_dom_sf"/>
</dbReference>
<evidence type="ECO:0000256" key="4">
    <source>
        <dbReference type="ARBA" id="ARBA00022801"/>
    </source>
</evidence>
<protein>
    <recommendedName>
        <fullName evidence="6">methylated diphthine methylhydrolase</fullName>
        <ecNumber evidence="6">3.1.1.97</ecNumber>
    </recommendedName>
</protein>
<name>A0A7S3V441_9STRA</name>
<accession>A0A7S3V441</accession>
<dbReference type="AlphaFoldDB" id="A0A7S3V441"/>
<sequence length="465" mass="51593">MNWNDKLTTRLNACSLETLYTSTKHIHCPATQRQQPSEASYPLVIGCYQLNEGENQESSEGASRSGALLLHSIDMFPESVSGSSNKIKFGEARNVIDTDAGILDGKWLQSRPFRFTSTATNGHDNTKDNARNDNLVSTLEEAESCFMYATASASGSIDIYRLVDNRIPSEGEDDQTELTDVQKLSYRLEQEITSKDNDNNDSDSTDDNGLALSLAWDEFIVDPSACQDKTRIVSSYSNGSIAVHNVQQSSSSSLVMEETHRWKGHTLFGCPSEVWTSCFANNRHYNTYGDTIISGGDDCILKLWDLRTCTSRDEGTPGTISSNKDFEAGVTAVSYNPTMEHYFAVGSYDEYVRIWDMRKVGPRADPLVKVHVGGGVWRIKWHPKDPDRILVGAMHGGCRIVQVVNLETGDEGGNKEAKSAIKANITAEFTEHKSMAYGADWLYHATDQIEAAASCSFYDRQAFIW</sequence>
<feature type="repeat" description="WD" evidence="8">
    <location>
        <begin position="285"/>
        <end position="308"/>
    </location>
</feature>
<keyword evidence="2 8" id="KW-0853">WD repeat</keyword>
<evidence type="ECO:0000256" key="8">
    <source>
        <dbReference type="PROSITE-ProRule" id="PRU00221"/>
    </source>
</evidence>
<dbReference type="GO" id="GO:0061685">
    <property type="term" value="F:diphthine methylesterase activity"/>
    <property type="evidence" value="ECO:0007669"/>
    <property type="project" value="UniProtKB-EC"/>
</dbReference>
<comment type="catalytic activity">
    <reaction evidence="7">
        <text>diphthine methyl ester-[translation elongation factor 2] + H2O = diphthine-[translation elongation factor 2] + methanol + H(+)</text>
        <dbReference type="Rhea" id="RHEA:42656"/>
        <dbReference type="Rhea" id="RHEA-COMP:10172"/>
        <dbReference type="Rhea" id="RHEA-COMP:10173"/>
        <dbReference type="ChEBI" id="CHEBI:15377"/>
        <dbReference type="ChEBI" id="CHEBI:15378"/>
        <dbReference type="ChEBI" id="CHEBI:17790"/>
        <dbReference type="ChEBI" id="CHEBI:79005"/>
        <dbReference type="ChEBI" id="CHEBI:82696"/>
        <dbReference type="EC" id="3.1.1.97"/>
    </reaction>
</comment>
<evidence type="ECO:0000313" key="9">
    <source>
        <dbReference type="EMBL" id="CAE0455658.1"/>
    </source>
</evidence>
<keyword evidence="4" id="KW-0378">Hydrolase</keyword>
<organism evidence="9">
    <name type="scientific">Chaetoceros debilis</name>
    <dbReference type="NCBI Taxonomy" id="122233"/>
    <lineage>
        <taxon>Eukaryota</taxon>
        <taxon>Sar</taxon>
        <taxon>Stramenopiles</taxon>
        <taxon>Ochrophyta</taxon>
        <taxon>Bacillariophyta</taxon>
        <taxon>Coscinodiscophyceae</taxon>
        <taxon>Chaetocerotophycidae</taxon>
        <taxon>Chaetocerotales</taxon>
        <taxon>Chaetocerotaceae</taxon>
        <taxon>Chaetoceros</taxon>
    </lineage>
</organism>
<dbReference type="InterPro" id="IPR052415">
    <property type="entry name" value="Diphthine_MTase"/>
</dbReference>
<dbReference type="GO" id="GO:0017183">
    <property type="term" value="P:protein histidyl modification to diphthamide"/>
    <property type="evidence" value="ECO:0007669"/>
    <property type="project" value="TreeGrafter"/>
</dbReference>
<keyword evidence="3" id="KW-0677">Repeat</keyword>
<evidence type="ECO:0000256" key="6">
    <source>
        <dbReference type="ARBA" id="ARBA00039131"/>
    </source>
</evidence>
<evidence type="ECO:0000256" key="7">
    <source>
        <dbReference type="ARBA" id="ARBA00047551"/>
    </source>
</evidence>
<dbReference type="Gene3D" id="2.130.10.10">
    <property type="entry name" value="YVTN repeat-like/Quinoprotein amine dehydrogenase"/>
    <property type="match status" value="1"/>
</dbReference>
<dbReference type="SMART" id="SM00320">
    <property type="entry name" value="WD40"/>
    <property type="match status" value="3"/>
</dbReference>
<dbReference type="EMBL" id="HBIO01000685">
    <property type="protein sequence ID" value="CAE0455658.1"/>
    <property type="molecule type" value="Transcribed_RNA"/>
</dbReference>
<dbReference type="PROSITE" id="PS50294">
    <property type="entry name" value="WD_REPEATS_REGION"/>
    <property type="match status" value="1"/>
</dbReference>
<dbReference type="SUPFAM" id="SSF50978">
    <property type="entry name" value="WD40 repeat-like"/>
    <property type="match status" value="1"/>
</dbReference>
<evidence type="ECO:0000256" key="5">
    <source>
        <dbReference type="ARBA" id="ARBA00038092"/>
    </source>
</evidence>
<dbReference type="PANTHER" id="PTHR46042">
    <property type="entry name" value="DIPHTHINE METHYLTRANSFERASE"/>
    <property type="match status" value="1"/>
</dbReference>
<comment type="pathway">
    <text evidence="1">Protein modification; peptidyl-diphthamide biosynthesis.</text>
</comment>
<comment type="similarity">
    <text evidence="5">Belongs to the DPH7 family.</text>
</comment>